<dbReference type="Proteomes" id="UP001399917">
    <property type="component" value="Unassembled WGS sequence"/>
</dbReference>
<protein>
    <recommendedName>
        <fullName evidence="3">Sulfotransferase family protein</fullName>
    </recommendedName>
</protein>
<evidence type="ECO:0008006" key="3">
    <source>
        <dbReference type="Google" id="ProtNLM"/>
    </source>
</evidence>
<gene>
    <name evidence="1" type="ORF">GCM10022404_12010</name>
</gene>
<sequence>MQPIDLRASSVRPTSYFVFGERNSGTNFVHKLLHQNFLWPFAPATQRIERHGHRHGWKHGFPSAYTAPEDLLAVVVFRDPETWVRSLHAKPWHTHRSMRWRPISEFLRLEWQCIIDDVNFGIPKDDPRWGSELMIERDPMTGERFANVLKLRNAKNRGFLSFPKRYANTLLVRYEDVRDNQEGFVEAVRAGFDLAKDGDFTAVDTRRGQKGKPYVAKDYAELSDEDRSFIWSQLDQEAESRIGYRPPS</sequence>
<evidence type="ECO:0000313" key="2">
    <source>
        <dbReference type="Proteomes" id="UP001399917"/>
    </source>
</evidence>
<keyword evidence="2" id="KW-1185">Reference proteome</keyword>
<organism evidence="1 2">
    <name type="scientific">Celeribacter arenosi</name>
    <dbReference type="NCBI Taxonomy" id="792649"/>
    <lineage>
        <taxon>Bacteria</taxon>
        <taxon>Pseudomonadati</taxon>
        <taxon>Pseudomonadota</taxon>
        <taxon>Alphaproteobacteria</taxon>
        <taxon>Rhodobacterales</taxon>
        <taxon>Roseobacteraceae</taxon>
        <taxon>Celeribacter</taxon>
    </lineage>
</organism>
<comment type="caution">
    <text evidence="1">The sequence shown here is derived from an EMBL/GenBank/DDBJ whole genome shotgun (WGS) entry which is preliminary data.</text>
</comment>
<dbReference type="RefSeq" id="WP_344844982.1">
    <property type="nucleotide sequence ID" value="NZ_BAABDF010000006.1"/>
</dbReference>
<accession>A0ABP7K253</accession>
<name>A0ABP7K253_9RHOB</name>
<proteinExistence type="predicted"/>
<evidence type="ECO:0000313" key="1">
    <source>
        <dbReference type="EMBL" id="GAA3863121.1"/>
    </source>
</evidence>
<dbReference type="SUPFAM" id="SSF52540">
    <property type="entry name" value="P-loop containing nucleoside triphosphate hydrolases"/>
    <property type="match status" value="1"/>
</dbReference>
<dbReference type="EMBL" id="BAABDF010000006">
    <property type="protein sequence ID" value="GAA3863121.1"/>
    <property type="molecule type" value="Genomic_DNA"/>
</dbReference>
<reference evidence="2" key="1">
    <citation type="journal article" date="2019" name="Int. J. Syst. Evol. Microbiol.">
        <title>The Global Catalogue of Microorganisms (GCM) 10K type strain sequencing project: providing services to taxonomists for standard genome sequencing and annotation.</title>
        <authorList>
            <consortium name="The Broad Institute Genomics Platform"/>
            <consortium name="The Broad Institute Genome Sequencing Center for Infectious Disease"/>
            <person name="Wu L."/>
            <person name="Ma J."/>
        </authorList>
    </citation>
    <scope>NUCLEOTIDE SEQUENCE [LARGE SCALE GENOMIC DNA]</scope>
    <source>
        <strain evidence="2">JCM 17190</strain>
    </source>
</reference>
<dbReference type="InterPro" id="IPR027417">
    <property type="entry name" value="P-loop_NTPase"/>
</dbReference>
<dbReference type="Gene3D" id="3.40.50.300">
    <property type="entry name" value="P-loop containing nucleotide triphosphate hydrolases"/>
    <property type="match status" value="1"/>
</dbReference>